<evidence type="ECO:0000313" key="6">
    <source>
        <dbReference type="EMBL" id="PHN08007.1"/>
    </source>
</evidence>
<dbReference type="PANTHER" id="PTHR19328:SF13">
    <property type="entry name" value="HIPL1 PROTEIN"/>
    <property type="match status" value="1"/>
</dbReference>
<dbReference type="Pfam" id="PF07995">
    <property type="entry name" value="GSDH"/>
    <property type="match status" value="1"/>
</dbReference>
<dbReference type="InterPro" id="IPR009056">
    <property type="entry name" value="Cyt_c-like_dom"/>
</dbReference>
<dbReference type="PROSITE" id="PS51007">
    <property type="entry name" value="CYTC"/>
    <property type="match status" value="1"/>
</dbReference>
<evidence type="ECO:0000256" key="4">
    <source>
        <dbReference type="PROSITE-ProRule" id="PRU00433"/>
    </source>
</evidence>
<gene>
    <name evidence="6" type="ORF">CRP01_04425</name>
</gene>
<keyword evidence="2 4" id="KW-0479">Metal-binding</keyword>
<feature type="domain" description="Cytochrome c" evidence="5">
    <location>
        <begin position="60"/>
        <end position="151"/>
    </location>
</feature>
<dbReference type="SUPFAM" id="SSF46626">
    <property type="entry name" value="Cytochrome c"/>
    <property type="match status" value="1"/>
</dbReference>
<dbReference type="GO" id="GO:0020037">
    <property type="term" value="F:heme binding"/>
    <property type="evidence" value="ECO:0007669"/>
    <property type="project" value="InterPro"/>
</dbReference>
<evidence type="ECO:0000259" key="5">
    <source>
        <dbReference type="PROSITE" id="PS51007"/>
    </source>
</evidence>
<organism evidence="6 7">
    <name type="scientific">Flavilitoribacter nigricans (strain ATCC 23147 / DSM 23189 / NBRC 102662 / NCIMB 1420 / SS-2)</name>
    <name type="common">Lewinella nigricans</name>
    <dbReference type="NCBI Taxonomy" id="1122177"/>
    <lineage>
        <taxon>Bacteria</taxon>
        <taxon>Pseudomonadati</taxon>
        <taxon>Bacteroidota</taxon>
        <taxon>Saprospiria</taxon>
        <taxon>Saprospirales</taxon>
        <taxon>Lewinellaceae</taxon>
        <taxon>Flavilitoribacter</taxon>
    </lineage>
</organism>
<dbReference type="EMBL" id="PDUD01000004">
    <property type="protein sequence ID" value="PHN08007.1"/>
    <property type="molecule type" value="Genomic_DNA"/>
</dbReference>
<dbReference type="SUPFAM" id="SSF50952">
    <property type="entry name" value="Soluble quinoprotein glucose dehydrogenase"/>
    <property type="match status" value="1"/>
</dbReference>
<dbReference type="InterPro" id="IPR012938">
    <property type="entry name" value="Glc/Sorbosone_DH"/>
</dbReference>
<dbReference type="PANTHER" id="PTHR19328">
    <property type="entry name" value="HEDGEHOG-INTERACTING PROTEIN"/>
    <property type="match status" value="1"/>
</dbReference>
<dbReference type="GO" id="GO:0009055">
    <property type="term" value="F:electron transfer activity"/>
    <property type="evidence" value="ECO:0007669"/>
    <property type="project" value="InterPro"/>
</dbReference>
<protein>
    <submittedName>
        <fullName evidence="6">Cytochrome C</fullName>
    </submittedName>
</protein>
<evidence type="ECO:0000256" key="2">
    <source>
        <dbReference type="ARBA" id="ARBA00022723"/>
    </source>
</evidence>
<dbReference type="Gene3D" id="1.10.760.10">
    <property type="entry name" value="Cytochrome c-like domain"/>
    <property type="match status" value="1"/>
</dbReference>
<keyword evidence="7" id="KW-1185">Reference proteome</keyword>
<dbReference type="Pfam" id="PF00034">
    <property type="entry name" value="Cytochrom_C"/>
    <property type="match status" value="1"/>
</dbReference>
<evidence type="ECO:0000256" key="1">
    <source>
        <dbReference type="ARBA" id="ARBA00022617"/>
    </source>
</evidence>
<sequence>MRLPSGYCPQPKHYQQFLLALTAKTLRSTTMTTKTLLTGLFFGLLLIACQRQANYTADAEVIAKGQQLFEIQCTACHNFRSSGIGPSLAGVTTEASPEWLKSFIKNPAEMIDGGDERAKKLHEEYKTYMPSFGMLAEEDIDAILAFMNTHQDQPELQTAADLGPPLEDPIPDTVPMSDLVLQLRQVALAPPTAEKPPVARINKMIPLPDGSRQFISDLNGILYEMKGGELQPFLKIADHFEHFINQPGLATGLGSYAFHPEFAENGIFYTNHTEDPKTSAPANFTFHDSIPRKVRWVLTEWKINDPRAATFSGSNRELMRVDMVTQIHGMQEVTFNPLAQPGDEDYGLLYIGIGDGGSVESGYPFLVQNKGRIWGNILRIDPAGNNSANGNYGIPPTNPFVDEMEMGGLGEIYAMGYRNPHRMLWDKGGDGKMLASDIGHHQIEELNIIEKGRNYGWPEREGTFRFDKGGNLDHVYALPEDDASAGITYPVIQFDHDEAGAISSGFIYYGDQIPELKGTYFFGGIVNGRVFFTKASDLALGKQSPFREAGVRLENGELTTFRDLTGINRVDLRYGFDAEGEMYIYTKADGKIYKIVGIDSTPMM</sequence>
<name>A0A2D0NHP9_FLAN2</name>
<dbReference type="InterPro" id="IPR011041">
    <property type="entry name" value="Quinoprot_gluc/sorb_DH_b-prop"/>
</dbReference>
<dbReference type="Proteomes" id="UP000223913">
    <property type="component" value="Unassembled WGS sequence"/>
</dbReference>
<dbReference type="InterPro" id="IPR036909">
    <property type="entry name" value="Cyt_c-like_dom_sf"/>
</dbReference>
<keyword evidence="3 4" id="KW-0408">Iron</keyword>
<comment type="caution">
    <text evidence="6">The sequence shown here is derived from an EMBL/GenBank/DDBJ whole genome shotgun (WGS) entry which is preliminary data.</text>
</comment>
<dbReference type="GO" id="GO:0046872">
    <property type="term" value="F:metal ion binding"/>
    <property type="evidence" value="ECO:0007669"/>
    <property type="project" value="UniProtKB-KW"/>
</dbReference>
<reference evidence="6 7" key="1">
    <citation type="submission" date="2017-10" db="EMBL/GenBank/DDBJ databases">
        <title>The draft genome sequence of Lewinella nigricans NBRC 102662.</title>
        <authorList>
            <person name="Wang K."/>
        </authorList>
    </citation>
    <scope>NUCLEOTIDE SEQUENCE [LARGE SCALE GENOMIC DNA]</scope>
    <source>
        <strain evidence="6 7">NBRC 102662</strain>
    </source>
</reference>
<dbReference type="InterPro" id="IPR011042">
    <property type="entry name" value="6-blade_b-propeller_TolB-like"/>
</dbReference>
<dbReference type="Gene3D" id="2.120.10.30">
    <property type="entry name" value="TolB, C-terminal domain"/>
    <property type="match status" value="1"/>
</dbReference>
<accession>A0A2D0NHP9</accession>
<evidence type="ECO:0000313" key="7">
    <source>
        <dbReference type="Proteomes" id="UP000223913"/>
    </source>
</evidence>
<evidence type="ECO:0000256" key="3">
    <source>
        <dbReference type="ARBA" id="ARBA00023004"/>
    </source>
</evidence>
<dbReference type="OrthoDB" id="9770043at2"/>
<proteinExistence type="predicted"/>
<dbReference type="AlphaFoldDB" id="A0A2D0NHP9"/>
<keyword evidence="1 4" id="KW-0349">Heme</keyword>